<comment type="caution">
    <text evidence="12">The sequence shown here is derived from an EMBL/GenBank/DDBJ whole genome shotgun (WGS) entry which is preliminary data.</text>
</comment>
<accession>A0ABQ6F576</accession>
<dbReference type="Gene3D" id="3.40.50.970">
    <property type="match status" value="2"/>
</dbReference>
<keyword evidence="6 10" id="KW-0460">Magnesium</keyword>
<dbReference type="HAMAP" id="MF_00315">
    <property type="entry name" value="DXP_synth"/>
    <property type="match status" value="1"/>
</dbReference>
<feature type="binding site" evidence="10">
    <location>
        <position position="156"/>
    </location>
    <ligand>
        <name>Mg(2+)</name>
        <dbReference type="ChEBI" id="CHEBI:18420"/>
    </ligand>
</feature>
<dbReference type="InterPro" id="IPR049557">
    <property type="entry name" value="Transketolase_CS"/>
</dbReference>
<protein>
    <recommendedName>
        <fullName evidence="10">1-deoxy-D-xylulose-5-phosphate synthase</fullName>
        <ecNumber evidence="10">2.2.1.7</ecNumber>
    </recommendedName>
    <alternativeName>
        <fullName evidence="10">1-deoxyxylulose-5-phosphate synthase</fullName>
        <shortName evidence="10">DXP synthase</shortName>
        <shortName evidence="10">DXPS</shortName>
    </alternativeName>
</protein>
<dbReference type="CDD" id="cd07033">
    <property type="entry name" value="TPP_PYR_DXS_TK_like"/>
    <property type="match status" value="1"/>
</dbReference>
<evidence type="ECO:0000256" key="8">
    <source>
        <dbReference type="ARBA" id="ARBA00023052"/>
    </source>
</evidence>
<evidence type="ECO:0000313" key="13">
    <source>
        <dbReference type="Proteomes" id="UP001157167"/>
    </source>
</evidence>
<keyword evidence="9 10" id="KW-0414">Isoprene biosynthesis</keyword>
<feature type="binding site" evidence="10">
    <location>
        <begin position="157"/>
        <end position="158"/>
    </location>
    <ligand>
        <name>thiamine diphosphate</name>
        <dbReference type="ChEBI" id="CHEBI:58937"/>
    </ligand>
</feature>
<dbReference type="Pfam" id="PF02779">
    <property type="entry name" value="Transket_pyr"/>
    <property type="match status" value="1"/>
</dbReference>
<sequence length="632" mass="68838">MPHATQPASPRASLLDRIASPADLRKLEASELPVLADELRNFLIDSVSRTGGHLSSNLGTVELTIALHYVFNTPEDRIVWDVGHQTYAHKVLTGRREAMAGLRQYQGISGFPRRCESDYDTFGTAHSSTSISAALGMAEAARLRGEDRRAIAVIGDGAMSAGMAFEALNNAGDIHDTNLLVILNDNEMSISPPVGALNKHLSRLLSGRIYNGARKIGKRFLENLPPPVFELARRTEEHVKGMVMPGTMFEEFGFNYIGPIDGHDLESLLPTLQNLRTLKGPQFLHVITRKGQGYKLAEADPILYHGVSKFDHTAGIATGKDSKGGGKLTYTQIFGDWLCDMAAIDKRLVAITPAMREGSGMVRFAHEYPDRYYDVGIAEQHALTFGAGLACEGFKPVVAIYSTFLQRAYDQFIHDVALQNLPVMMAIDRAGLVGADGATHHGAFDLSYLACIPNLTIFCPADENECRQMLYTAYMHDGPTAVRYPRGSGLGVTPMADMSLMPIGKGEIRRQGKRTALLAFGSMLGNALKAGDEIDATVANMRFVKPIDRELILQLAAGHELLVTLEENATIGGAGSEVTRVLHEAGLPVRVLQIGLPDRFIDHGDHAQLFTEIGLDVPGILKRIEEAYQPNS</sequence>
<evidence type="ECO:0000256" key="10">
    <source>
        <dbReference type="HAMAP-Rule" id="MF_00315"/>
    </source>
</evidence>
<evidence type="ECO:0000256" key="7">
    <source>
        <dbReference type="ARBA" id="ARBA00022977"/>
    </source>
</evidence>
<feature type="binding site" evidence="10">
    <location>
        <begin position="125"/>
        <end position="127"/>
    </location>
    <ligand>
        <name>thiamine diphosphate</name>
        <dbReference type="ChEBI" id="CHEBI:58937"/>
    </ligand>
</feature>
<dbReference type="SMART" id="SM00861">
    <property type="entry name" value="Transket_pyr"/>
    <property type="match status" value="1"/>
</dbReference>
<dbReference type="Pfam" id="PF13292">
    <property type="entry name" value="DXP_synthase_N"/>
    <property type="match status" value="1"/>
</dbReference>
<comment type="function">
    <text evidence="10">Catalyzes the acyloin condensation reaction between C atoms 2 and 3 of pyruvate and glyceraldehyde 3-phosphate to yield 1-deoxy-D-xylulose-5-phosphate (DXP).</text>
</comment>
<dbReference type="EMBL" id="BSPX01000001">
    <property type="protein sequence ID" value="GLT20703.1"/>
    <property type="molecule type" value="Genomic_DNA"/>
</dbReference>
<comment type="pathway">
    <text evidence="1 10">Metabolic intermediate biosynthesis; 1-deoxy-D-xylulose 5-phosphate biosynthesis; 1-deoxy-D-xylulose 5-phosphate from D-glyceraldehyde 3-phosphate and pyruvate: step 1/1.</text>
</comment>
<evidence type="ECO:0000256" key="2">
    <source>
        <dbReference type="ARBA" id="ARBA00011081"/>
    </source>
</evidence>
<keyword evidence="7 10" id="KW-0784">Thiamine biosynthesis</keyword>
<dbReference type="InterPro" id="IPR009014">
    <property type="entry name" value="Transketo_C/PFOR_II"/>
</dbReference>
<comment type="cofactor">
    <cofactor evidence="10">
        <name>thiamine diphosphate</name>
        <dbReference type="ChEBI" id="CHEBI:58937"/>
    </cofactor>
    <text evidence="10">Binds 1 thiamine pyrophosphate per subunit.</text>
</comment>
<evidence type="ECO:0000256" key="4">
    <source>
        <dbReference type="ARBA" id="ARBA00022679"/>
    </source>
</evidence>
<dbReference type="PANTHER" id="PTHR43322">
    <property type="entry name" value="1-D-DEOXYXYLULOSE 5-PHOSPHATE SYNTHASE-RELATED"/>
    <property type="match status" value="1"/>
</dbReference>
<dbReference type="PROSITE" id="PS00801">
    <property type="entry name" value="TRANSKETOLASE_1"/>
    <property type="match status" value="1"/>
</dbReference>
<evidence type="ECO:0000256" key="1">
    <source>
        <dbReference type="ARBA" id="ARBA00004980"/>
    </source>
</evidence>
<evidence type="ECO:0000256" key="3">
    <source>
        <dbReference type="ARBA" id="ARBA00011738"/>
    </source>
</evidence>
<dbReference type="PANTHER" id="PTHR43322:SF5">
    <property type="entry name" value="1-DEOXY-D-XYLULOSE-5-PHOSPHATE SYNTHASE, CHLOROPLASTIC"/>
    <property type="match status" value="1"/>
</dbReference>
<dbReference type="SUPFAM" id="SSF52922">
    <property type="entry name" value="TK C-terminal domain-like"/>
    <property type="match status" value="1"/>
</dbReference>
<dbReference type="InterPro" id="IPR020826">
    <property type="entry name" value="Transketolase_BS"/>
</dbReference>
<dbReference type="RefSeq" id="WP_284186300.1">
    <property type="nucleotide sequence ID" value="NZ_BSPX01000001.1"/>
</dbReference>
<dbReference type="EC" id="2.2.1.7" evidence="10"/>
<dbReference type="Gene3D" id="3.40.50.920">
    <property type="match status" value="1"/>
</dbReference>
<dbReference type="NCBIfam" id="NF003933">
    <property type="entry name" value="PRK05444.2-2"/>
    <property type="match status" value="1"/>
</dbReference>
<dbReference type="Pfam" id="PF02780">
    <property type="entry name" value="Transketolase_C"/>
    <property type="match status" value="1"/>
</dbReference>
<proteinExistence type="inferred from homology"/>
<dbReference type="InterPro" id="IPR005477">
    <property type="entry name" value="Dxylulose-5-P_synthase"/>
</dbReference>
<dbReference type="InterPro" id="IPR033248">
    <property type="entry name" value="Transketolase_C"/>
</dbReference>
<evidence type="ECO:0000259" key="11">
    <source>
        <dbReference type="SMART" id="SM00861"/>
    </source>
</evidence>
<reference evidence="13" key="1">
    <citation type="journal article" date="2019" name="Int. J. Syst. Evol. Microbiol.">
        <title>The Global Catalogue of Microorganisms (GCM) 10K type strain sequencing project: providing services to taxonomists for standard genome sequencing and annotation.</title>
        <authorList>
            <consortium name="The Broad Institute Genomics Platform"/>
            <consortium name="The Broad Institute Genome Sequencing Center for Infectious Disease"/>
            <person name="Wu L."/>
            <person name="Ma J."/>
        </authorList>
    </citation>
    <scope>NUCLEOTIDE SEQUENCE [LARGE SCALE GENOMIC DNA]</scope>
    <source>
        <strain evidence="13">NBRC 102407</strain>
    </source>
</reference>
<feature type="binding site" evidence="10">
    <location>
        <position position="294"/>
    </location>
    <ligand>
        <name>thiamine diphosphate</name>
        <dbReference type="ChEBI" id="CHEBI:58937"/>
    </ligand>
</feature>
<feature type="binding site" evidence="10">
    <location>
        <position position="84"/>
    </location>
    <ligand>
        <name>thiamine diphosphate</name>
        <dbReference type="ChEBI" id="CHEBI:58937"/>
    </ligand>
</feature>
<dbReference type="NCBIfam" id="TIGR00204">
    <property type="entry name" value="dxs"/>
    <property type="match status" value="1"/>
</dbReference>
<comment type="subunit">
    <text evidence="3 10">Homodimer.</text>
</comment>
<comment type="catalytic activity">
    <reaction evidence="10">
        <text>D-glyceraldehyde 3-phosphate + pyruvate + H(+) = 1-deoxy-D-xylulose 5-phosphate + CO2</text>
        <dbReference type="Rhea" id="RHEA:12605"/>
        <dbReference type="ChEBI" id="CHEBI:15361"/>
        <dbReference type="ChEBI" id="CHEBI:15378"/>
        <dbReference type="ChEBI" id="CHEBI:16526"/>
        <dbReference type="ChEBI" id="CHEBI:57792"/>
        <dbReference type="ChEBI" id="CHEBI:59776"/>
        <dbReference type="EC" id="2.2.1.7"/>
    </reaction>
</comment>
<keyword evidence="8 10" id="KW-0786">Thiamine pyrophosphate</keyword>
<gene>
    <name evidence="10 12" type="primary">dxs</name>
    <name evidence="12" type="ORF">GCM10007933_01540</name>
</gene>
<feature type="domain" description="Transketolase-like pyrimidine-binding" evidence="11">
    <location>
        <begin position="328"/>
        <end position="492"/>
    </location>
</feature>
<dbReference type="Proteomes" id="UP001157167">
    <property type="component" value="Unassembled WGS sequence"/>
</dbReference>
<dbReference type="InterPro" id="IPR029061">
    <property type="entry name" value="THDP-binding"/>
</dbReference>
<feature type="binding site" evidence="10">
    <location>
        <position position="186"/>
    </location>
    <ligand>
        <name>Mg(2+)</name>
        <dbReference type="ChEBI" id="CHEBI:18420"/>
    </ligand>
</feature>
<organism evidence="12 13">
    <name type="scientific">Zoogloea oryzae</name>
    <dbReference type="NCBI Taxonomy" id="310767"/>
    <lineage>
        <taxon>Bacteria</taxon>
        <taxon>Pseudomonadati</taxon>
        <taxon>Pseudomonadota</taxon>
        <taxon>Betaproteobacteria</taxon>
        <taxon>Rhodocyclales</taxon>
        <taxon>Zoogloeaceae</taxon>
        <taxon>Zoogloea</taxon>
    </lineage>
</organism>
<keyword evidence="13" id="KW-1185">Reference proteome</keyword>
<evidence type="ECO:0000256" key="5">
    <source>
        <dbReference type="ARBA" id="ARBA00022723"/>
    </source>
</evidence>
<name>A0ABQ6F576_9RHOO</name>
<evidence type="ECO:0000256" key="9">
    <source>
        <dbReference type="ARBA" id="ARBA00023229"/>
    </source>
</evidence>
<feature type="binding site" evidence="10">
    <location>
        <position position="379"/>
    </location>
    <ligand>
        <name>thiamine diphosphate</name>
        <dbReference type="ChEBI" id="CHEBI:58937"/>
    </ligand>
</feature>
<dbReference type="CDD" id="cd02007">
    <property type="entry name" value="TPP_DXS"/>
    <property type="match status" value="1"/>
</dbReference>
<keyword evidence="5 10" id="KW-0479">Metal-binding</keyword>
<comment type="similarity">
    <text evidence="2 10">Belongs to the transketolase family. DXPS subfamily.</text>
</comment>
<evidence type="ECO:0000313" key="12">
    <source>
        <dbReference type="EMBL" id="GLT20703.1"/>
    </source>
</evidence>
<dbReference type="PROSITE" id="PS00802">
    <property type="entry name" value="TRANSKETOLASE_2"/>
    <property type="match status" value="1"/>
</dbReference>
<evidence type="ECO:0000256" key="6">
    <source>
        <dbReference type="ARBA" id="ARBA00022842"/>
    </source>
</evidence>
<comment type="cofactor">
    <cofactor evidence="10">
        <name>Mg(2+)</name>
        <dbReference type="ChEBI" id="CHEBI:18420"/>
    </cofactor>
    <text evidence="10">Binds 1 Mg(2+) ion per subunit.</text>
</comment>
<dbReference type="SUPFAM" id="SSF52518">
    <property type="entry name" value="Thiamin diphosphate-binding fold (THDP-binding)"/>
    <property type="match status" value="2"/>
</dbReference>
<keyword evidence="4 10" id="KW-0808">Transferase</keyword>
<feature type="binding site" evidence="10">
    <location>
        <position position="186"/>
    </location>
    <ligand>
        <name>thiamine diphosphate</name>
        <dbReference type="ChEBI" id="CHEBI:58937"/>
    </ligand>
</feature>
<dbReference type="InterPro" id="IPR005475">
    <property type="entry name" value="Transketolase-like_Pyr-bd"/>
</dbReference>